<dbReference type="InterPro" id="IPR050248">
    <property type="entry name" value="Polysacc_deacetylase_ArnD"/>
</dbReference>
<dbReference type="CDD" id="cd10917">
    <property type="entry name" value="CE4_NodB_like_6s_7s"/>
    <property type="match status" value="1"/>
</dbReference>
<dbReference type="Gene3D" id="3.20.20.370">
    <property type="entry name" value="Glycoside hydrolase/deacetylase"/>
    <property type="match status" value="1"/>
</dbReference>
<evidence type="ECO:0000313" key="6">
    <source>
        <dbReference type="Proteomes" id="UP000411588"/>
    </source>
</evidence>
<proteinExistence type="predicted"/>
<evidence type="ECO:0000313" key="2">
    <source>
        <dbReference type="EMBL" id="CDS86430.1"/>
    </source>
</evidence>
<dbReference type="EMBL" id="LK932394">
    <property type="protein sequence ID" value="CDS86430.1"/>
    <property type="molecule type" value="Genomic_DNA"/>
</dbReference>
<reference evidence="2" key="1">
    <citation type="submission" date="2014-07" db="EMBL/GenBank/DDBJ databases">
        <authorList>
            <person name="Monot Marc"/>
        </authorList>
    </citation>
    <scope>NUCLEOTIDE SEQUENCE</scope>
    <source>
        <strain evidence="4">7032989</strain>
        <strain evidence="2">7032994</strain>
    </source>
</reference>
<dbReference type="EMBL" id="LK933005">
    <property type="protein sequence ID" value="CDT21189.1"/>
    <property type="molecule type" value="Genomic_DNA"/>
</dbReference>
<dbReference type="EMBL" id="LK932511">
    <property type="protein sequence ID" value="CDS86885.1"/>
    <property type="molecule type" value="Genomic_DNA"/>
</dbReference>
<dbReference type="InterPro" id="IPR011330">
    <property type="entry name" value="Glyco_hydro/deAcase_b/a-brl"/>
</dbReference>
<sequence>MTSWKKKTVYKCLIAVVLFCGIVLISNFSKVSALMMDTNGNVLIKHGSREKKLIAITFDDGPHPKETSQVLDVLKKYNVKATFFIAGKHAKWYKEPLVRASKEGHEIGNHTFNHPDISNLSSSQIEEEIVKCEDILKEVTGKKPTLFRPPFGSYREKELIEIAKKHDYKVVLWTGVDVKDWKNPGANSIADKIINKVQNGDIILLHDYATNDTVEALDMFIPKMIEKGFKFVTVSELIK</sequence>
<organism evidence="2">
    <name type="scientific">Clostridioides difficile</name>
    <name type="common">Peptoclostridium difficile</name>
    <dbReference type="NCBI Taxonomy" id="1496"/>
    <lineage>
        <taxon>Bacteria</taxon>
        <taxon>Bacillati</taxon>
        <taxon>Bacillota</taxon>
        <taxon>Clostridia</taxon>
        <taxon>Peptostreptococcales</taxon>
        <taxon>Peptostreptococcaceae</taxon>
        <taxon>Clostridioides</taxon>
    </lineage>
</organism>
<name>A0A031WEP8_CLODI</name>
<evidence type="ECO:0000313" key="4">
    <source>
        <dbReference type="EMBL" id="CDT21189.1"/>
    </source>
</evidence>
<gene>
    <name evidence="5" type="primary">pdaA_2</name>
    <name evidence="4" type="ORF">BN1095_340199</name>
    <name evidence="3" type="ORF">BN1096_580021</name>
    <name evidence="2" type="ORF">BN1097_560019</name>
    <name evidence="5" type="ORF">SAMEA1402399_02152</name>
</gene>
<dbReference type="PROSITE" id="PS51677">
    <property type="entry name" value="NODB"/>
    <property type="match status" value="1"/>
</dbReference>
<dbReference type="InterPro" id="IPR002509">
    <property type="entry name" value="NODB_dom"/>
</dbReference>
<evidence type="ECO:0000313" key="5">
    <source>
        <dbReference type="EMBL" id="VFD32653.1"/>
    </source>
</evidence>
<accession>A0A031WEP8</accession>
<feature type="domain" description="NodB homology" evidence="1">
    <location>
        <begin position="52"/>
        <end position="232"/>
    </location>
</feature>
<dbReference type="Proteomes" id="UP000411588">
    <property type="component" value="Unassembled WGS sequence"/>
</dbReference>
<dbReference type="RefSeq" id="WP_009896360.1">
    <property type="nucleotide sequence ID" value="NZ_BAABSG010000008.1"/>
</dbReference>
<keyword evidence="5" id="KW-0378">Hydrolase</keyword>
<evidence type="ECO:0000313" key="3">
    <source>
        <dbReference type="EMBL" id="CDS86885.1"/>
    </source>
</evidence>
<dbReference type="GO" id="GO:0005975">
    <property type="term" value="P:carbohydrate metabolic process"/>
    <property type="evidence" value="ECO:0007669"/>
    <property type="project" value="InterPro"/>
</dbReference>
<dbReference type="KEGG" id="pdf:CD630DERM_14440"/>
<dbReference type="GO" id="GO:0016810">
    <property type="term" value="F:hydrolase activity, acting on carbon-nitrogen (but not peptide) bonds"/>
    <property type="evidence" value="ECO:0007669"/>
    <property type="project" value="InterPro"/>
</dbReference>
<reference evidence="5 6" key="2">
    <citation type="submission" date="2019-02" db="EMBL/GenBank/DDBJ databases">
        <authorList>
            <consortium name="Pathogen Informatics"/>
        </authorList>
    </citation>
    <scope>NUCLEOTIDE SEQUENCE [LARGE SCALE GENOMIC DNA]</scope>
    <source>
        <strain evidence="5">Clo34</strain>
        <strain evidence="6">clo34</strain>
    </source>
</reference>
<protein>
    <submittedName>
        <fullName evidence="2 5">Exported polysaccharide deacetylase</fullName>
        <ecNumber evidence="5">3.-.-.-</ecNumber>
    </submittedName>
</protein>
<dbReference type="PANTHER" id="PTHR10587">
    <property type="entry name" value="GLYCOSYL TRANSFERASE-RELATED"/>
    <property type="match status" value="1"/>
</dbReference>
<dbReference type="PATRIC" id="fig|1496.1373.peg.3790"/>
<dbReference type="EMBL" id="CAADAN010000007">
    <property type="protein sequence ID" value="VFD32653.1"/>
    <property type="molecule type" value="Genomic_DNA"/>
</dbReference>
<evidence type="ECO:0000259" key="1">
    <source>
        <dbReference type="PROSITE" id="PS51677"/>
    </source>
</evidence>
<dbReference type="SUPFAM" id="SSF88713">
    <property type="entry name" value="Glycoside hydrolase/deacetylase"/>
    <property type="match status" value="1"/>
</dbReference>
<dbReference type="AlphaFoldDB" id="A0A031WEP8"/>
<dbReference type="EC" id="3.-.-.-" evidence="5"/>
<dbReference type="GeneID" id="66353850"/>
<dbReference type="Pfam" id="PF01522">
    <property type="entry name" value="Polysacc_deac_1"/>
    <property type="match status" value="1"/>
</dbReference>